<dbReference type="AlphaFoldDB" id="A0A1U9NJD1"/>
<sequence length="241" mass="27436">MEKLKLYFGNGTRSDKYHYNRMLYDGEEAFSFIRVKEHSSIKHGTVIKTFVDEQTDLSPFSFRQSPLAGVIGFCEEGPRSIEKIVGGAKGKVRVHGRQEMKGSQCHVVSIDSKYGYYKLWLDPEHGYNVVRAKFDLDAGDIDRLGKVMPKGTWARRTYAVEEFALIEDIWVPVAYRITDDSILPGGYYNKAKTSFKITSIELNPDHEKMGSFALDEVPDGSLAMISGQRREYVWRDGELVT</sequence>
<reference evidence="2" key="1">
    <citation type="submission" date="2017-02" db="EMBL/GenBank/DDBJ databases">
        <title>Comparative genomics and description of representatives of a novel lineage of planctomycetes thriving in anoxic sediments.</title>
        <authorList>
            <person name="Spring S."/>
            <person name="Bunk B."/>
            <person name="Sproer C."/>
        </authorList>
    </citation>
    <scope>NUCLEOTIDE SEQUENCE [LARGE SCALE GENOMIC DNA]</scope>
    <source>
        <strain evidence="2">ST-NAGAB-D1</strain>
    </source>
</reference>
<protein>
    <submittedName>
        <fullName evidence="1">Uncharacterized protein</fullName>
    </submittedName>
</protein>
<gene>
    <name evidence="1" type="ORF">STSP2_01175</name>
</gene>
<dbReference type="EMBL" id="CP019791">
    <property type="protein sequence ID" value="AQT68021.1"/>
    <property type="molecule type" value="Genomic_DNA"/>
</dbReference>
<evidence type="ECO:0000313" key="2">
    <source>
        <dbReference type="Proteomes" id="UP000189674"/>
    </source>
</evidence>
<dbReference type="RefSeq" id="WP_146660685.1">
    <property type="nucleotide sequence ID" value="NZ_CP019791.1"/>
</dbReference>
<keyword evidence="2" id="KW-1185">Reference proteome</keyword>
<name>A0A1U9NJD1_9BACT</name>
<evidence type="ECO:0000313" key="1">
    <source>
        <dbReference type="EMBL" id="AQT68021.1"/>
    </source>
</evidence>
<dbReference type="STRING" id="1936003.STSP2_01175"/>
<dbReference type="KEGG" id="alus:STSP2_01175"/>
<accession>A0A1U9NJD1</accession>
<organism evidence="1 2">
    <name type="scientific">Anaerohalosphaera lusitana</name>
    <dbReference type="NCBI Taxonomy" id="1936003"/>
    <lineage>
        <taxon>Bacteria</taxon>
        <taxon>Pseudomonadati</taxon>
        <taxon>Planctomycetota</taxon>
        <taxon>Phycisphaerae</taxon>
        <taxon>Sedimentisphaerales</taxon>
        <taxon>Anaerohalosphaeraceae</taxon>
        <taxon>Anaerohalosphaera</taxon>
    </lineage>
</organism>
<dbReference type="Proteomes" id="UP000189674">
    <property type="component" value="Chromosome"/>
</dbReference>
<proteinExistence type="predicted"/>